<dbReference type="KEGG" id="ngr:NAEGRDRAFT_75884"/>
<accession>D2W3B1</accession>
<name>D2W3B1_NAEGR</name>
<dbReference type="GeneID" id="8862525"/>
<dbReference type="Proteomes" id="UP000006671">
    <property type="component" value="Unassembled WGS sequence"/>
</dbReference>
<feature type="compositionally biased region" description="Low complexity" evidence="1">
    <location>
        <begin position="472"/>
        <end position="483"/>
    </location>
</feature>
<feature type="transmembrane region" description="Helical" evidence="2">
    <location>
        <begin position="32"/>
        <end position="61"/>
    </location>
</feature>
<evidence type="ECO:0000313" key="4">
    <source>
        <dbReference type="Proteomes" id="UP000006671"/>
    </source>
</evidence>
<feature type="region of interest" description="Disordered" evidence="1">
    <location>
        <begin position="451"/>
        <end position="483"/>
    </location>
</feature>
<organism evidence="4">
    <name type="scientific">Naegleria gruberi</name>
    <name type="common">Amoeba</name>
    <dbReference type="NCBI Taxonomy" id="5762"/>
    <lineage>
        <taxon>Eukaryota</taxon>
        <taxon>Discoba</taxon>
        <taxon>Heterolobosea</taxon>
        <taxon>Tetramitia</taxon>
        <taxon>Eutetramitia</taxon>
        <taxon>Vahlkampfiidae</taxon>
        <taxon>Naegleria</taxon>
    </lineage>
</organism>
<protein>
    <submittedName>
        <fullName evidence="3">Predicted protein</fullName>
    </submittedName>
</protein>
<feature type="region of interest" description="Disordered" evidence="1">
    <location>
        <begin position="1"/>
        <end position="23"/>
    </location>
</feature>
<keyword evidence="2" id="KW-1133">Transmembrane helix</keyword>
<dbReference type="OrthoDB" id="10507418at2759"/>
<keyword evidence="4" id="KW-1185">Reference proteome</keyword>
<dbReference type="InterPro" id="IPR029787">
    <property type="entry name" value="Nucleotide_cyclase"/>
</dbReference>
<dbReference type="InParanoid" id="D2W3B1"/>
<reference evidence="3 4" key="1">
    <citation type="journal article" date="2010" name="Cell">
        <title>The genome of Naegleria gruberi illuminates early eukaryotic versatility.</title>
        <authorList>
            <person name="Fritz-Laylin L.K."/>
            <person name="Prochnik S.E."/>
            <person name="Ginger M.L."/>
            <person name="Dacks J.B."/>
            <person name="Carpenter M.L."/>
            <person name="Field M.C."/>
            <person name="Kuo A."/>
            <person name="Paredez A."/>
            <person name="Chapman J."/>
            <person name="Pham J."/>
            <person name="Shu S."/>
            <person name="Neupane R."/>
            <person name="Cipriano M."/>
            <person name="Mancuso J."/>
            <person name="Tu H."/>
            <person name="Salamov A."/>
            <person name="Lindquist E."/>
            <person name="Shapiro H."/>
            <person name="Lucas S."/>
            <person name="Grigoriev I.V."/>
            <person name="Cande W.Z."/>
            <person name="Fulton C."/>
            <person name="Rokhsar D.S."/>
            <person name="Dawson S.C."/>
        </authorList>
    </citation>
    <scope>NUCLEOTIDE SEQUENCE [LARGE SCALE GENOMIC DNA]</scope>
    <source>
        <strain evidence="3 4">NEG-M</strain>
    </source>
</reference>
<dbReference type="RefSeq" id="XP_002669202.1">
    <property type="nucleotide sequence ID" value="XM_002669156.1"/>
</dbReference>
<feature type="transmembrane region" description="Helical" evidence="2">
    <location>
        <begin position="362"/>
        <end position="386"/>
    </location>
</feature>
<evidence type="ECO:0000256" key="1">
    <source>
        <dbReference type="SAM" id="MobiDB-lite"/>
    </source>
</evidence>
<dbReference type="VEuPathDB" id="AmoebaDB:NAEGRDRAFT_75884"/>
<dbReference type="SUPFAM" id="SSF55073">
    <property type="entry name" value="Nucleotide cyclase"/>
    <property type="match status" value="1"/>
</dbReference>
<dbReference type="AlphaFoldDB" id="D2W3B1"/>
<gene>
    <name evidence="3" type="ORF">NAEGRDRAFT_75884</name>
</gene>
<keyword evidence="2" id="KW-0472">Membrane</keyword>
<proteinExistence type="predicted"/>
<feature type="compositionally biased region" description="Polar residues" evidence="1">
    <location>
        <begin position="8"/>
        <end position="17"/>
    </location>
</feature>
<keyword evidence="2" id="KW-0812">Transmembrane</keyword>
<dbReference type="EMBL" id="GG738930">
    <property type="protein sequence ID" value="EFC36458.1"/>
    <property type="molecule type" value="Genomic_DNA"/>
</dbReference>
<evidence type="ECO:0000313" key="3">
    <source>
        <dbReference type="EMBL" id="EFC36458.1"/>
    </source>
</evidence>
<sequence>MKIKPLTTEDQSSNQQQETEKLIQSKKKPRPFLLGIFLSVRLFLIIVITLLVIATALSIWIAAYKVNEQAALEAVSGIMTNINDKVRQFLDGQLVPLQVVSQQLRDDYQNGYIDTADGYLRYFYSKLKQNNITIVTLCLGENGADTLYGYTGEDGIISTLRKRQGDKYLLKLATDENGDPTSKIQLNITYVVPKRDFYLESAQFFTNGYPDGGFGTVNQIPSGHMTIYYASQVFARNSTSKIGIAKINLTFQQIAQFFAGIKVLENGYSILSEYGNDMIIGCSLPIPNIEKTRIKAQNITIRNAGKVFTKMLQANTEISYIQEGSENLIVSTTSYTFKNLKWRLTLVFDENEIKKGIITSSYVIAGVTIGVICIGVVLSVVIGWIVTNPFIQLQKDFKKIEVLDLTNIKPRNSIFTESKSIYSSLTDTVNWLAEFRAFLPDCVLNQLEQNQENQAEESATNPNESHRKAQESSSSIASKAGSGLDSFRHGSTFRNPKGGVAAMLKLGLSSRHSCVLYMRIPALNNVNISDVEILNSTVCKVITGVSSICKTVRGDLQIKSHNEYLVVFSDKNCSLTGLETSLKITTALNSLNETLIRNGASPLKANIAIASGECLQGNVGNNSLRFFTLVGEMIYRARNLSIMCEDYGVSVIVDQETHDENKDSFVYRPVDRYLGGDRSISTVYELIKKNQINADEWLYELEQQKENTKYEIYSQQFTKLFSQPNLETHDLSAIKKVLEENQIPNDKLMERLIRIIDKSCLNNHRDFANYHSHLKSSIDTYIDHNIPLHLE</sequence>
<dbReference type="OMA" id="QETHDEN"/>
<dbReference type="Gene3D" id="3.30.70.1230">
    <property type="entry name" value="Nucleotide cyclase"/>
    <property type="match status" value="1"/>
</dbReference>
<evidence type="ECO:0000256" key="2">
    <source>
        <dbReference type="SAM" id="Phobius"/>
    </source>
</evidence>